<sequence length="1049" mass="117764">MAHSIRGIVSGNTNVAEISPALANFNFDFTLWRVEAPTEFHGVGRALTRGRRAEAESGQSHITARLLGALFTSALPKTPNLIRVYGLRASEISKRAAEESSKTQSWGFFADHSGADGTTIWASATSGPESIPAHLLACLLARAWDPPEAISIWDEIVQRRRQIILDAFENSNTADLRDVWAAKHPLSRDHLAEWDNSARSWLRTADRVKQREQKQVLLIFDNIENQIRSDQGTYESVLSVWQEALTFFEAIVSGISQKAGNCQSLLALCAWHLYPELMVVDPSPKKTQQNDALMPAKVIVTIGLGQKSGEKAGVCWSLPLAYLRHYGPAVKRKSAVNSTQRLSIEEFEMAFFGTFIVGWTEFGATVFQIAKWLNRIHQILLQGVSWNWFGPEISEACQGSAWLGILFEASKRFLKSFQAGDNNDRQLVRLGQIHGQSFLGNYRDPFFGLHRSGAYVDLLKSEEEKIAHLRDVASKLPGDASSMLIRVRHKCQEFRSGFIFEYLTAKPMRRRCTKRNSEGSQLVTAKHCRWIYKGGDLSKRTGEMCYYDRLLESDTERYAELRPLLDKVRSTRTKSSSKLKDAVKKKFSELLGYEDDYASGSRPSLKSPTNTALHSLSEDFEQRQIIYSAMDEDVLLREDHAIEDNESVDTGIFWATYSDPPLSAESCWYQRIYGTSSAALYMLESAVAGTTSILSKISVLNLLSTFETERLNAERLAAYLLEMAKPHTYSERIKSLRAVSTAVDIYRFLSNATIDVRVLQQDLSKAHWTACAPLVSRGTMDLPHTFSCICFFESGRFDIEASAFRRVMAMSAGDNIWVASPLLYDPYSTLEQLDPGRFGHPTEPVVGLTGNVGCPGINFLVPPMEPMIRPNSIHDFRRIFQAAFDGNLTNEFSDTSLHLSFTSAKSQISGYFEGLKDSELEVVETALSVFERGEWVADLDVLKSLSNNSVWRIPLCPDCKQKRNSEVLHRGFMGQNRPGVTTITNWTELLDPPETKYSIVKASGNWEARLAATVIAVASGYQVGVLPDMWCWKCMEKDRFFRGKEILIA</sequence>
<proteinExistence type="predicted"/>
<keyword evidence="2" id="KW-1185">Reference proteome</keyword>
<evidence type="ECO:0000313" key="1">
    <source>
        <dbReference type="EMBL" id="CAF9936648.1"/>
    </source>
</evidence>
<organism evidence="1 2">
    <name type="scientific">Heterodermia speciosa</name>
    <dbReference type="NCBI Taxonomy" id="116794"/>
    <lineage>
        <taxon>Eukaryota</taxon>
        <taxon>Fungi</taxon>
        <taxon>Dikarya</taxon>
        <taxon>Ascomycota</taxon>
        <taxon>Pezizomycotina</taxon>
        <taxon>Lecanoromycetes</taxon>
        <taxon>OSLEUM clade</taxon>
        <taxon>Lecanoromycetidae</taxon>
        <taxon>Caliciales</taxon>
        <taxon>Physciaceae</taxon>
        <taxon>Heterodermia</taxon>
    </lineage>
</organism>
<dbReference type="OrthoDB" id="5354164at2759"/>
<gene>
    <name evidence="1" type="ORF">HETSPECPRED_010403</name>
</gene>
<comment type="caution">
    <text evidence="1">The sequence shown here is derived from an EMBL/GenBank/DDBJ whole genome shotgun (WGS) entry which is preliminary data.</text>
</comment>
<dbReference type="EMBL" id="CAJPDS010000093">
    <property type="protein sequence ID" value="CAF9936648.1"/>
    <property type="molecule type" value="Genomic_DNA"/>
</dbReference>
<dbReference type="Proteomes" id="UP000664521">
    <property type="component" value="Unassembled WGS sequence"/>
</dbReference>
<name>A0A8H3G4Y0_9LECA</name>
<reference evidence="1" key="1">
    <citation type="submission" date="2021-03" db="EMBL/GenBank/DDBJ databases">
        <authorList>
            <person name="Tagirdzhanova G."/>
        </authorList>
    </citation>
    <scope>NUCLEOTIDE SEQUENCE</scope>
</reference>
<protein>
    <submittedName>
        <fullName evidence="1">Uncharacterized protein</fullName>
    </submittedName>
</protein>
<accession>A0A8H3G4Y0</accession>
<dbReference type="AlphaFoldDB" id="A0A8H3G4Y0"/>
<evidence type="ECO:0000313" key="2">
    <source>
        <dbReference type="Proteomes" id="UP000664521"/>
    </source>
</evidence>